<proteinExistence type="predicted"/>
<dbReference type="EMBL" id="KQ458617">
    <property type="protein sequence ID" value="KPJ05657.1"/>
    <property type="molecule type" value="Genomic_DNA"/>
</dbReference>
<dbReference type="Proteomes" id="UP000053268">
    <property type="component" value="Unassembled WGS sequence"/>
</dbReference>
<protein>
    <submittedName>
        <fullName evidence="2">Uncharacterized protein</fullName>
    </submittedName>
</protein>
<keyword evidence="3" id="KW-1185">Reference proteome</keyword>
<feature type="region of interest" description="Disordered" evidence="1">
    <location>
        <begin position="95"/>
        <end position="120"/>
    </location>
</feature>
<sequence length="137" mass="15551">MKQHGIVHYTSARAIYHSQSSNHEFTQYNYTQLTTNTQTSLKLPSKTSIATALQPNSNHIAHTQPAHGSESVRISIEWIARVSPRDHTIRSLQTTTSARVNRAPRTHGLPELPQETPISTGLRLRNNHWYGRTQYGR</sequence>
<evidence type="ECO:0000313" key="2">
    <source>
        <dbReference type="EMBL" id="KPJ05657.1"/>
    </source>
</evidence>
<reference evidence="2 3" key="1">
    <citation type="journal article" date="2015" name="Nat. Commun.">
        <title>Outbred genome sequencing and CRISPR/Cas9 gene editing in butterflies.</title>
        <authorList>
            <person name="Li X."/>
            <person name="Fan D."/>
            <person name="Zhang W."/>
            <person name="Liu G."/>
            <person name="Zhang L."/>
            <person name="Zhao L."/>
            <person name="Fang X."/>
            <person name="Chen L."/>
            <person name="Dong Y."/>
            <person name="Chen Y."/>
            <person name="Ding Y."/>
            <person name="Zhao R."/>
            <person name="Feng M."/>
            <person name="Zhu Y."/>
            <person name="Feng Y."/>
            <person name="Jiang X."/>
            <person name="Zhu D."/>
            <person name="Xiang H."/>
            <person name="Feng X."/>
            <person name="Li S."/>
            <person name="Wang J."/>
            <person name="Zhang G."/>
            <person name="Kronforst M.R."/>
            <person name="Wang W."/>
        </authorList>
    </citation>
    <scope>NUCLEOTIDE SEQUENCE [LARGE SCALE GENOMIC DNA]</scope>
    <source>
        <strain evidence="2">Ya'a_city_454_Px</strain>
        <tissue evidence="2">Whole body</tissue>
    </source>
</reference>
<evidence type="ECO:0000313" key="3">
    <source>
        <dbReference type="Proteomes" id="UP000053268"/>
    </source>
</evidence>
<organism evidence="2 3">
    <name type="scientific">Papilio xuthus</name>
    <name type="common">Asian swallowtail butterfly</name>
    <dbReference type="NCBI Taxonomy" id="66420"/>
    <lineage>
        <taxon>Eukaryota</taxon>
        <taxon>Metazoa</taxon>
        <taxon>Ecdysozoa</taxon>
        <taxon>Arthropoda</taxon>
        <taxon>Hexapoda</taxon>
        <taxon>Insecta</taxon>
        <taxon>Pterygota</taxon>
        <taxon>Neoptera</taxon>
        <taxon>Endopterygota</taxon>
        <taxon>Lepidoptera</taxon>
        <taxon>Glossata</taxon>
        <taxon>Ditrysia</taxon>
        <taxon>Papilionoidea</taxon>
        <taxon>Papilionidae</taxon>
        <taxon>Papilioninae</taxon>
        <taxon>Papilio</taxon>
    </lineage>
</organism>
<dbReference type="AlphaFoldDB" id="A0A0N1PHH8"/>
<accession>A0A0N1PHH8</accession>
<evidence type="ECO:0000256" key="1">
    <source>
        <dbReference type="SAM" id="MobiDB-lite"/>
    </source>
</evidence>
<name>A0A0N1PHH8_PAPXU</name>
<gene>
    <name evidence="2" type="ORF">RR46_00591</name>
</gene>